<dbReference type="InterPro" id="IPR036238">
    <property type="entry name" value="Transglutaminase_C_sf"/>
</dbReference>
<dbReference type="PANTHER" id="PTHR11590:SF40">
    <property type="entry name" value="HEMOCYTE PROTEIN-GLUTAMINE GAMMA-GLUTAMYLTRANSFERASE-LIKE PROTEIN"/>
    <property type="match status" value="1"/>
</dbReference>
<evidence type="ECO:0000313" key="2">
    <source>
        <dbReference type="Proteomes" id="UP000276991"/>
    </source>
</evidence>
<dbReference type="Proteomes" id="UP000276991">
    <property type="component" value="Unassembled WGS sequence"/>
</dbReference>
<evidence type="ECO:0000313" key="1">
    <source>
        <dbReference type="EMBL" id="VBB34066.1"/>
    </source>
</evidence>
<accession>A0A498SP17</accession>
<protein>
    <submittedName>
        <fullName evidence="1">Uncharacterized protein</fullName>
    </submittedName>
</protein>
<dbReference type="OrthoDB" id="437511at2759"/>
<proteinExistence type="predicted"/>
<dbReference type="SUPFAM" id="SSF49309">
    <property type="entry name" value="Transglutaminase, two C-terminal domains"/>
    <property type="match status" value="2"/>
</dbReference>
<dbReference type="Gene3D" id="2.60.40.10">
    <property type="entry name" value="Immunoglobulins"/>
    <property type="match status" value="2"/>
</dbReference>
<dbReference type="InterPro" id="IPR050779">
    <property type="entry name" value="Transglutaminase"/>
</dbReference>
<feature type="non-terminal residue" evidence="1">
    <location>
        <position position="1"/>
    </location>
</feature>
<dbReference type="AlphaFoldDB" id="A0A498SP17"/>
<name>A0A498SP17_ACAVI</name>
<sequence length="326" mass="37365">ISNNLIITTMEADIDVTMNYKQSTNLNSSLADSNQTQCVSFLHDREANNIELNLSNFQNISIEEPINGYLTVTNNSLFEQTVSAQIQVDLTSYTGLVITHIYFFEKMLIIQPKQNRKMEFSVPSNYFRDMFTEDWNISITAFAKIPLTNERLCTQQILKPMKPILSIEKISQKDSIASNADEEQFQISIVNPLNVLFTGCDIRIDGTGLRFYDSPILCGSIEAHNTLTFMTSAIRRTNLTERKIVAVFNCDQLKNVRTHLESDQRQMPVKVRLANYLKQKNSATQSSSDETDRNQESLATMCDKQFRCVGYPRDHESEHTKEKIRM</sequence>
<keyword evidence="2" id="KW-1185">Reference proteome</keyword>
<reference evidence="1 2" key="1">
    <citation type="submission" date="2018-08" db="EMBL/GenBank/DDBJ databases">
        <authorList>
            <person name="Laetsch R D."/>
            <person name="Stevens L."/>
            <person name="Kumar S."/>
            <person name="Blaxter L. M."/>
        </authorList>
    </citation>
    <scope>NUCLEOTIDE SEQUENCE [LARGE SCALE GENOMIC DNA]</scope>
</reference>
<dbReference type="InterPro" id="IPR013783">
    <property type="entry name" value="Ig-like_fold"/>
</dbReference>
<gene>
    <name evidence="1" type="ORF">NAV_LOCUS8857</name>
</gene>
<dbReference type="PANTHER" id="PTHR11590">
    <property type="entry name" value="PROTEIN-GLUTAMINE GAMMA-GLUTAMYLTRANSFERASE"/>
    <property type="match status" value="1"/>
</dbReference>
<dbReference type="EMBL" id="UPTC01003004">
    <property type="protein sequence ID" value="VBB34066.1"/>
    <property type="molecule type" value="Genomic_DNA"/>
</dbReference>
<dbReference type="GO" id="GO:0003810">
    <property type="term" value="F:protein-glutamine gamma-glutamyltransferase activity"/>
    <property type="evidence" value="ECO:0007669"/>
    <property type="project" value="InterPro"/>
</dbReference>
<organism evidence="1 2">
    <name type="scientific">Acanthocheilonema viteae</name>
    <name type="common">Filarial nematode worm</name>
    <name type="synonym">Dipetalonema viteae</name>
    <dbReference type="NCBI Taxonomy" id="6277"/>
    <lineage>
        <taxon>Eukaryota</taxon>
        <taxon>Metazoa</taxon>
        <taxon>Ecdysozoa</taxon>
        <taxon>Nematoda</taxon>
        <taxon>Chromadorea</taxon>
        <taxon>Rhabditida</taxon>
        <taxon>Spirurina</taxon>
        <taxon>Spiruromorpha</taxon>
        <taxon>Filarioidea</taxon>
        <taxon>Onchocercidae</taxon>
        <taxon>Acanthocheilonema</taxon>
    </lineage>
</organism>